<evidence type="ECO:0000313" key="5">
    <source>
        <dbReference type="EMBL" id="GGE26989.1"/>
    </source>
</evidence>
<dbReference type="RefSeq" id="WP_094282591.1">
    <property type="nucleotide sequence ID" value="NZ_BMKM01000007.1"/>
</dbReference>
<evidence type="ECO:0000256" key="2">
    <source>
        <dbReference type="ARBA" id="ARBA00023125"/>
    </source>
</evidence>
<proteinExistence type="predicted"/>
<evidence type="ECO:0000256" key="1">
    <source>
        <dbReference type="ARBA" id="ARBA00023015"/>
    </source>
</evidence>
<accession>A0A8H9KU96</accession>
<dbReference type="InterPro" id="IPR010982">
    <property type="entry name" value="Lambda_DNA-bd_dom_sf"/>
</dbReference>
<dbReference type="PROSITE" id="PS50932">
    <property type="entry name" value="HTH_LACI_2"/>
    <property type="match status" value="1"/>
</dbReference>
<keyword evidence="2" id="KW-0238">DNA-binding</keyword>
<keyword evidence="3" id="KW-0804">Transcription</keyword>
<sequence length="351" mass="40913">MKVSELSGVKEIARRANVSIATVDRVLHNRTGVAQKTKEKILSIIKEMDYKPNILAKRLASKRVYKFGILIPKECSEAEYWNAPVTGIEEALSEFGDFGVDLRYYFFDRDDRLSFIEQTEELLNKHIDGVIVAPIFINETREFAAKCVERRIQFVFIESQIPKVHPLSYIGQDLVQSGRVVGHLCQYLINPKDEILVVNVVRENDNTEHLMEKIRGFEQYFLDGKYHCSIDSYNIEITDPSEFAVFMDDYLKTKNPKLIYVTNSRAYLVANYLKTRGIVDIKLVGNGYHTRNIEFLKDGFIDFLICQKPLEQGYKAFLALYEFFIAKRKVVKLQYMPIDIVTRENYRYYEN</sequence>
<evidence type="ECO:0000313" key="6">
    <source>
        <dbReference type="Proteomes" id="UP000614460"/>
    </source>
</evidence>
<reference evidence="5" key="1">
    <citation type="journal article" date="2014" name="Int. J. Syst. Evol. Microbiol.">
        <title>Complete genome sequence of Corynebacterium casei LMG S-19264T (=DSM 44701T), isolated from a smear-ripened cheese.</title>
        <authorList>
            <consortium name="US DOE Joint Genome Institute (JGI-PGF)"/>
            <person name="Walter F."/>
            <person name="Albersmeier A."/>
            <person name="Kalinowski J."/>
            <person name="Ruckert C."/>
        </authorList>
    </citation>
    <scope>NUCLEOTIDE SEQUENCE</scope>
    <source>
        <strain evidence="5">CGMCC 1.15966</strain>
    </source>
</reference>
<gene>
    <name evidence="5" type="ORF">GCM10011516_25820</name>
</gene>
<keyword evidence="6" id="KW-1185">Reference proteome</keyword>
<dbReference type="InterPro" id="IPR025997">
    <property type="entry name" value="SBP_2_dom"/>
</dbReference>
<dbReference type="EMBL" id="BMKM01000007">
    <property type="protein sequence ID" value="GGE26989.1"/>
    <property type="molecule type" value="Genomic_DNA"/>
</dbReference>
<dbReference type="GO" id="GO:0003700">
    <property type="term" value="F:DNA-binding transcription factor activity"/>
    <property type="evidence" value="ECO:0007669"/>
    <property type="project" value="TreeGrafter"/>
</dbReference>
<dbReference type="Pfam" id="PF00356">
    <property type="entry name" value="LacI"/>
    <property type="match status" value="1"/>
</dbReference>
<dbReference type="PROSITE" id="PS00356">
    <property type="entry name" value="HTH_LACI_1"/>
    <property type="match status" value="1"/>
</dbReference>
<reference evidence="5" key="2">
    <citation type="submission" date="2020-09" db="EMBL/GenBank/DDBJ databases">
        <authorList>
            <person name="Sun Q."/>
            <person name="Zhou Y."/>
        </authorList>
    </citation>
    <scope>NUCLEOTIDE SEQUENCE</scope>
    <source>
        <strain evidence="5">CGMCC 1.15966</strain>
    </source>
</reference>
<name>A0A8H9KU96_9SPHI</name>
<dbReference type="Pfam" id="PF13407">
    <property type="entry name" value="Peripla_BP_4"/>
    <property type="match status" value="1"/>
</dbReference>
<dbReference type="AlphaFoldDB" id="A0A8H9KU96"/>
<organism evidence="5 6">
    <name type="scientific">Sphingobacterium cellulitidis</name>
    <dbReference type="NCBI Taxonomy" id="1768011"/>
    <lineage>
        <taxon>Bacteria</taxon>
        <taxon>Pseudomonadati</taxon>
        <taxon>Bacteroidota</taxon>
        <taxon>Sphingobacteriia</taxon>
        <taxon>Sphingobacteriales</taxon>
        <taxon>Sphingobacteriaceae</taxon>
        <taxon>Sphingobacterium</taxon>
    </lineage>
</organism>
<dbReference type="SMART" id="SM00354">
    <property type="entry name" value="HTH_LACI"/>
    <property type="match status" value="1"/>
</dbReference>
<dbReference type="Gene3D" id="1.10.260.40">
    <property type="entry name" value="lambda repressor-like DNA-binding domains"/>
    <property type="match status" value="1"/>
</dbReference>
<dbReference type="SUPFAM" id="SSF47413">
    <property type="entry name" value="lambda repressor-like DNA-binding domains"/>
    <property type="match status" value="1"/>
</dbReference>
<evidence type="ECO:0000256" key="3">
    <source>
        <dbReference type="ARBA" id="ARBA00023163"/>
    </source>
</evidence>
<dbReference type="Proteomes" id="UP000614460">
    <property type="component" value="Unassembled WGS sequence"/>
</dbReference>
<dbReference type="PANTHER" id="PTHR30146:SF144">
    <property type="entry name" value="LACI-FAMILY TRANSCRIPTION REGULATOR"/>
    <property type="match status" value="1"/>
</dbReference>
<dbReference type="CDD" id="cd01392">
    <property type="entry name" value="HTH_LacI"/>
    <property type="match status" value="1"/>
</dbReference>
<dbReference type="GO" id="GO:0000976">
    <property type="term" value="F:transcription cis-regulatory region binding"/>
    <property type="evidence" value="ECO:0007669"/>
    <property type="project" value="TreeGrafter"/>
</dbReference>
<dbReference type="Gene3D" id="3.40.50.2300">
    <property type="match status" value="2"/>
</dbReference>
<dbReference type="SUPFAM" id="SSF53822">
    <property type="entry name" value="Periplasmic binding protein-like I"/>
    <property type="match status" value="1"/>
</dbReference>
<keyword evidence="1" id="KW-0805">Transcription regulation</keyword>
<comment type="caution">
    <text evidence="5">The sequence shown here is derived from an EMBL/GenBank/DDBJ whole genome shotgun (WGS) entry which is preliminary data.</text>
</comment>
<evidence type="ECO:0000259" key="4">
    <source>
        <dbReference type="PROSITE" id="PS50932"/>
    </source>
</evidence>
<dbReference type="PANTHER" id="PTHR30146">
    <property type="entry name" value="LACI-RELATED TRANSCRIPTIONAL REPRESSOR"/>
    <property type="match status" value="1"/>
</dbReference>
<dbReference type="InterPro" id="IPR000843">
    <property type="entry name" value="HTH_LacI"/>
</dbReference>
<protein>
    <submittedName>
        <fullName evidence="5">Transcriptional regulator</fullName>
    </submittedName>
</protein>
<dbReference type="InterPro" id="IPR028082">
    <property type="entry name" value="Peripla_BP_I"/>
</dbReference>
<feature type="domain" description="HTH lacI-type" evidence="4">
    <location>
        <begin position="7"/>
        <end position="61"/>
    </location>
</feature>